<dbReference type="RefSeq" id="WP_273668860.1">
    <property type="nucleotide sequence ID" value="NZ_JAQQXR010000001.1"/>
</dbReference>
<reference evidence="2 3" key="1">
    <citation type="submission" date="2022-10" db="EMBL/GenBank/DDBJ databases">
        <title>Janthinobacterium sp. hw3 Genome sequencing.</title>
        <authorList>
            <person name="Park S."/>
        </authorList>
    </citation>
    <scope>NUCLEOTIDE SEQUENCE [LARGE SCALE GENOMIC DNA]</scope>
    <source>
        <strain evidence="3">hw3</strain>
    </source>
</reference>
<evidence type="ECO:0000259" key="1">
    <source>
        <dbReference type="Pfam" id="PF07603"/>
    </source>
</evidence>
<keyword evidence="3" id="KW-1185">Reference proteome</keyword>
<organism evidence="2 3">
    <name type="scientific">Janthinobacterium fluminis</name>
    <dbReference type="NCBI Taxonomy" id="2987524"/>
    <lineage>
        <taxon>Bacteria</taxon>
        <taxon>Pseudomonadati</taxon>
        <taxon>Pseudomonadota</taxon>
        <taxon>Betaproteobacteria</taxon>
        <taxon>Burkholderiales</taxon>
        <taxon>Oxalobacteraceae</taxon>
        <taxon>Janthinobacterium</taxon>
    </lineage>
</organism>
<dbReference type="EMBL" id="JAQQXR010000001">
    <property type="protein sequence ID" value="MDC8756234.1"/>
    <property type="molecule type" value="Genomic_DNA"/>
</dbReference>
<dbReference type="Proteomes" id="UP001221208">
    <property type="component" value="Unassembled WGS sequence"/>
</dbReference>
<feature type="domain" description="Lcl C-terminal" evidence="1">
    <location>
        <begin position="79"/>
        <end position="210"/>
    </location>
</feature>
<dbReference type="Pfam" id="PF07603">
    <property type="entry name" value="Lcl_C"/>
    <property type="match status" value="1"/>
</dbReference>
<comment type="caution">
    <text evidence="2">The sequence shown here is derived from an EMBL/GenBank/DDBJ whole genome shotgun (WGS) entry which is preliminary data.</text>
</comment>
<dbReference type="InterPro" id="IPR011460">
    <property type="entry name" value="Lcl_C"/>
</dbReference>
<gene>
    <name evidence="2" type="ORF">OIK44_01365</name>
</gene>
<evidence type="ECO:0000313" key="3">
    <source>
        <dbReference type="Proteomes" id="UP001221208"/>
    </source>
</evidence>
<sequence length="215" mass="22525">MAPTPATPDAVSATIPASGVPVAIGARLAGGFYAGRIAFDGAEYALIASPAAGALKGAWSNSTSRVDGAEHFADGMANTKAMAAAGSALAATALDLVIEGFADWYIPSRDELELLYRHFKPTDWENFADGLDGVNAHSVPAGVAYTDDVPGATATEGFQPGVGADSLGVHWYWSSTQYAAYPSDAWGQDFDDGYQNGYRKSDEGRARAVRRLKIQ</sequence>
<accession>A0ABT5JU39</accession>
<proteinExistence type="predicted"/>
<evidence type="ECO:0000313" key="2">
    <source>
        <dbReference type="EMBL" id="MDC8756234.1"/>
    </source>
</evidence>
<protein>
    <submittedName>
        <fullName evidence="2">DUF1566 domain-containing protein</fullName>
    </submittedName>
</protein>
<name>A0ABT5JU39_9BURK</name>